<dbReference type="InterPro" id="IPR000883">
    <property type="entry name" value="Cyt_C_Oxase_1"/>
</dbReference>
<dbReference type="EC" id="7.1.1.9" evidence="9"/>
<feature type="transmembrane region" description="Helical" evidence="10">
    <location>
        <begin position="144"/>
        <end position="169"/>
    </location>
</feature>
<feature type="transmembrane region" description="Helical" evidence="10">
    <location>
        <begin position="228"/>
        <end position="252"/>
    </location>
</feature>
<dbReference type="PRINTS" id="PR01165">
    <property type="entry name" value="CYCOXIDASEI"/>
</dbReference>
<keyword evidence="9 12" id="KW-0496">Mitochondrion</keyword>
<keyword evidence="6 9" id="KW-0812">Transmembrane</keyword>
<dbReference type="GO" id="GO:0046872">
    <property type="term" value="F:metal ion binding"/>
    <property type="evidence" value="ECO:0007669"/>
    <property type="project" value="UniProtKB-KW"/>
</dbReference>
<dbReference type="PANTHER" id="PTHR10422">
    <property type="entry name" value="CYTOCHROME C OXIDASE SUBUNIT 1"/>
    <property type="match status" value="1"/>
</dbReference>
<dbReference type="InterPro" id="IPR023615">
    <property type="entry name" value="Cyt_c_Oxase_su1_BS"/>
</dbReference>
<dbReference type="PROSITE" id="PS00077">
    <property type="entry name" value="COX1_CUB"/>
    <property type="match status" value="1"/>
</dbReference>
<feature type="transmembrane region" description="Helical" evidence="10">
    <location>
        <begin position="181"/>
        <end position="208"/>
    </location>
</feature>
<protein>
    <recommendedName>
        <fullName evidence="5 9">Cytochrome c oxidase subunit 1</fullName>
        <ecNumber evidence="9">7.1.1.9</ecNumber>
    </recommendedName>
</protein>
<keyword evidence="9" id="KW-0186">Copper</keyword>
<keyword evidence="9" id="KW-0479">Metal-binding</keyword>
<comment type="subcellular location">
    <subcellularLocation>
        <location evidence="2">Membrane</location>
        <topology evidence="2">Multi-pass membrane protein</topology>
    </subcellularLocation>
    <subcellularLocation>
        <location evidence="9">Mitochondrion inner membrane</location>
        <topology evidence="9">Multi-pass membrane protein</topology>
    </subcellularLocation>
</comment>
<dbReference type="PANTHER" id="PTHR10422:SF18">
    <property type="entry name" value="CYTOCHROME C OXIDASE SUBUNIT 1"/>
    <property type="match status" value="1"/>
</dbReference>
<evidence type="ECO:0000256" key="6">
    <source>
        <dbReference type="ARBA" id="ARBA00022692"/>
    </source>
</evidence>
<dbReference type="Pfam" id="PF00115">
    <property type="entry name" value="COX1"/>
    <property type="match status" value="1"/>
</dbReference>
<reference evidence="12" key="1">
    <citation type="journal article" date="2017" name="Sci. Rep.">
        <title>The mitochondrial genomes of the acoelomorph worms Paratomella rubra, Isodiametra pulchra and Archaphanostoma ylvae.</title>
        <authorList>
            <person name="Robertson H.E."/>
            <person name="Lapraz F."/>
            <person name="Egger B."/>
            <person name="Telford M.J."/>
            <person name="Schiffer P.H."/>
        </authorList>
    </citation>
    <scope>NUCLEOTIDE SEQUENCE</scope>
</reference>
<dbReference type="RefSeq" id="YP_009380086.1">
    <property type="nucleotide sequence ID" value="NC_034947.1"/>
</dbReference>
<feature type="domain" description="Cytochrome oxidase subunit I profile" evidence="11">
    <location>
        <begin position="1"/>
        <end position="513"/>
    </location>
</feature>
<evidence type="ECO:0000256" key="3">
    <source>
        <dbReference type="ARBA" id="ARBA00004673"/>
    </source>
</evidence>
<feature type="transmembrane region" description="Helical" evidence="10">
    <location>
        <begin position="56"/>
        <end position="81"/>
    </location>
</feature>
<name>A0A1X9WD83_9BILA</name>
<comment type="similarity">
    <text evidence="4 9">Belongs to the heme-copper respiratory oxidase family.</text>
</comment>
<comment type="catalytic activity">
    <reaction evidence="9">
        <text>4 Fe(II)-[cytochrome c] + O2 + 8 H(+)(in) = 4 Fe(III)-[cytochrome c] + 2 H2O + 4 H(+)(out)</text>
        <dbReference type="Rhea" id="RHEA:11436"/>
        <dbReference type="Rhea" id="RHEA-COMP:10350"/>
        <dbReference type="Rhea" id="RHEA-COMP:14399"/>
        <dbReference type="ChEBI" id="CHEBI:15377"/>
        <dbReference type="ChEBI" id="CHEBI:15378"/>
        <dbReference type="ChEBI" id="CHEBI:15379"/>
        <dbReference type="ChEBI" id="CHEBI:29033"/>
        <dbReference type="ChEBI" id="CHEBI:29034"/>
        <dbReference type="EC" id="7.1.1.9"/>
    </reaction>
</comment>
<keyword evidence="7 10" id="KW-1133">Transmembrane helix</keyword>
<keyword evidence="9" id="KW-0349">Heme</keyword>
<keyword evidence="9" id="KW-0249">Electron transport</keyword>
<dbReference type="InterPro" id="IPR036927">
    <property type="entry name" value="Cyt_c_oxase-like_su1_sf"/>
</dbReference>
<evidence type="ECO:0000256" key="9">
    <source>
        <dbReference type="RuleBase" id="RU000369"/>
    </source>
</evidence>
<keyword evidence="9" id="KW-0999">Mitochondrion inner membrane</keyword>
<dbReference type="UniPathway" id="UPA00705"/>
<keyword evidence="9" id="KW-0813">Transport</keyword>
<comment type="function">
    <text evidence="9">Component of the cytochrome c oxidase, the last enzyme in the mitochondrial electron transport chain which drives oxidative phosphorylation. The respiratory chain contains 3 multisubunit complexes succinate dehydrogenase (complex II, CII), ubiquinol-cytochrome c oxidoreductase (cytochrome b-c1 complex, complex III, CIII) and cytochrome c oxidase (complex IV, CIV), that cooperate to transfer electrons derived from NADH and succinate to molecular oxygen, creating an electrochemical gradient over the inner membrane that drives transmembrane transport and the ATP synthase. Cytochrome c oxidase is the component of the respiratory chain that catalyzes the reduction of oxygen to water. Electrons originating from reduced cytochrome c in the intermembrane space (IMS) are transferred via the dinuclear copper A center (CU(A)) of subunit 2 and heme A of subunit 1 to the active site in subunit 1, a binuclear center (BNC) formed by heme A3 and copper B (CU(B)). The BNC reduces molecular oxygen to 2 water molecules using 4 electrons from cytochrome c in the IMS and 4 protons from the mitochondrial matrix.</text>
</comment>
<evidence type="ECO:0000256" key="2">
    <source>
        <dbReference type="ARBA" id="ARBA00004141"/>
    </source>
</evidence>
<feature type="transmembrane region" description="Helical" evidence="10">
    <location>
        <begin position="102"/>
        <end position="124"/>
    </location>
</feature>
<keyword evidence="8 9" id="KW-0472">Membrane</keyword>
<dbReference type="GO" id="GO:0015990">
    <property type="term" value="P:electron transport coupled proton transport"/>
    <property type="evidence" value="ECO:0007669"/>
    <property type="project" value="TreeGrafter"/>
</dbReference>
<feature type="transmembrane region" description="Helical" evidence="10">
    <location>
        <begin position="408"/>
        <end position="425"/>
    </location>
</feature>
<evidence type="ECO:0000256" key="1">
    <source>
        <dbReference type="ARBA" id="ARBA00001971"/>
    </source>
</evidence>
<dbReference type="InterPro" id="IPR023616">
    <property type="entry name" value="Cyt_c_oxase-like_su1_dom"/>
</dbReference>
<proteinExistence type="inferred from homology"/>
<dbReference type="GO" id="GO:0020037">
    <property type="term" value="F:heme binding"/>
    <property type="evidence" value="ECO:0007669"/>
    <property type="project" value="InterPro"/>
</dbReference>
<dbReference type="GeneID" id="32958881"/>
<dbReference type="InterPro" id="IPR033944">
    <property type="entry name" value="Cyt_c_oxase_su1_dom"/>
</dbReference>
<dbReference type="EMBL" id="KY825223">
    <property type="protein sequence ID" value="ARS00889.1"/>
    <property type="molecule type" value="Genomic_DNA"/>
</dbReference>
<keyword evidence="9" id="KW-0679">Respiratory chain</keyword>
<comment type="pathway">
    <text evidence="3 9">Energy metabolism; oxidative phosphorylation.</text>
</comment>
<dbReference type="GO" id="GO:0006123">
    <property type="term" value="P:mitochondrial electron transport, cytochrome c to oxygen"/>
    <property type="evidence" value="ECO:0007669"/>
    <property type="project" value="TreeGrafter"/>
</dbReference>
<keyword evidence="9" id="KW-0408">Iron</keyword>
<dbReference type="PROSITE" id="PS50855">
    <property type="entry name" value="COX1"/>
    <property type="match status" value="1"/>
</dbReference>
<gene>
    <name evidence="12" type="primary">cox1</name>
</gene>
<evidence type="ECO:0000259" key="11">
    <source>
        <dbReference type="PROSITE" id="PS50855"/>
    </source>
</evidence>
<geneLocation type="mitochondrion" evidence="12"/>
<comment type="cofactor">
    <cofactor evidence="1">
        <name>heme</name>
        <dbReference type="ChEBI" id="CHEBI:30413"/>
    </cofactor>
</comment>
<dbReference type="CDD" id="cd01663">
    <property type="entry name" value="Cyt_c_Oxidase_I"/>
    <property type="match status" value="1"/>
</dbReference>
<organism evidence="12">
    <name type="scientific">Baltalimania ylvae</name>
    <dbReference type="NCBI Taxonomy" id="3341436"/>
    <lineage>
        <taxon>Eukaryota</taxon>
        <taxon>Metazoa</taxon>
        <taxon>Xenacoelomorpha</taxon>
        <taxon>Acoelomorpha</taxon>
        <taxon>Acoela</taxon>
        <taxon>Isodiametridae</taxon>
        <taxon>Baltalimania</taxon>
    </lineage>
</organism>
<dbReference type="GO" id="GO:0004129">
    <property type="term" value="F:cytochrome-c oxidase activity"/>
    <property type="evidence" value="ECO:0007669"/>
    <property type="project" value="UniProtKB-EC"/>
</dbReference>
<evidence type="ECO:0000256" key="7">
    <source>
        <dbReference type="ARBA" id="ARBA00022989"/>
    </source>
</evidence>
<dbReference type="GO" id="GO:0005743">
    <property type="term" value="C:mitochondrial inner membrane"/>
    <property type="evidence" value="ECO:0007669"/>
    <property type="project" value="UniProtKB-SubCell"/>
</dbReference>
<evidence type="ECO:0000313" key="12">
    <source>
        <dbReference type="EMBL" id="ARS00889.1"/>
    </source>
</evidence>
<evidence type="ECO:0000256" key="8">
    <source>
        <dbReference type="ARBA" id="ARBA00023136"/>
    </source>
</evidence>
<feature type="transmembrane region" description="Helical" evidence="10">
    <location>
        <begin position="339"/>
        <end position="362"/>
    </location>
</feature>
<evidence type="ECO:0000256" key="5">
    <source>
        <dbReference type="ARBA" id="ARBA00015947"/>
    </source>
</evidence>
<dbReference type="GO" id="GO:0045277">
    <property type="term" value="C:respiratory chain complex IV"/>
    <property type="evidence" value="ECO:0007669"/>
    <property type="project" value="InterPro"/>
</dbReference>
<feature type="transmembrane region" description="Helical" evidence="10">
    <location>
        <begin position="264"/>
        <end position="285"/>
    </location>
</feature>
<feature type="transmembrane region" description="Helical" evidence="10">
    <location>
        <begin position="16"/>
        <end position="36"/>
    </location>
</feature>
<evidence type="ECO:0000256" key="4">
    <source>
        <dbReference type="ARBA" id="ARBA00009578"/>
    </source>
</evidence>
<dbReference type="Gene3D" id="1.20.210.10">
    <property type="entry name" value="Cytochrome c oxidase-like, subunit I domain"/>
    <property type="match status" value="1"/>
</dbReference>
<feature type="transmembrane region" description="Helical" evidence="10">
    <location>
        <begin position="445"/>
        <end position="476"/>
    </location>
</feature>
<accession>A0A1X9WD83</accession>
<sequence>MSRWIWSTNHKDIGSLYFIFGAWAGLIGTLLSVLIRQELRNPGAGLISEKSYNVTITSHGLIMIFFFVMPVLMGGFGNWLLPLMLGCADMAFPRLNNFSFWLLPPSFSLLVLSSLAESGVGGGWTLYPPMSDLMGQPGMSVDLAIFSLHIAGASSIGGSINFLCTIINLRTPGMTWQELPLFIWSVFFTAILLVLSLPVFAGGITMLLTDRNFNTSFFTPGGGGDPVLFVHLFWFFGHPEVYILILPGFGLVSQMIFSICEKEPFGYSGMVYAIASIGLLGFLVWAHHMFTMGMDVDTRTYFTSVTMLIAIPTGVKIFSWLTTLHGLGDNLNFDISMSWIFGFIFLFTAGGLTGIVLANASIDLVLHDTYYVVAHFHYVLSMGAVFTIFGGMVHYFPLFSGCALNQSWGLTHFLLTFLAVNYTFFPQHFLGLSGMPRRYYDYVDYFWFWHDISSIGSFISFFTLPVFLLMIFLAVVEKKKSIILGDLGNFEGNLLSPPTLHTHELSQFILTSH</sequence>
<feature type="transmembrane region" description="Helical" evidence="10">
    <location>
        <begin position="305"/>
        <end position="327"/>
    </location>
</feature>
<evidence type="ECO:0000256" key="10">
    <source>
        <dbReference type="SAM" id="Phobius"/>
    </source>
</evidence>
<dbReference type="AlphaFoldDB" id="A0A1X9WD83"/>
<dbReference type="SUPFAM" id="SSF81442">
    <property type="entry name" value="Cytochrome c oxidase subunit I-like"/>
    <property type="match status" value="1"/>
</dbReference>
<feature type="transmembrane region" description="Helical" evidence="10">
    <location>
        <begin position="374"/>
        <end position="396"/>
    </location>
</feature>